<name>A0AAD5VXH1_9AGAR</name>
<dbReference type="InterPro" id="IPR046528">
    <property type="entry name" value="DUF6593"/>
</dbReference>
<gene>
    <name evidence="2" type="ORF">NP233_g4912</name>
</gene>
<protein>
    <recommendedName>
        <fullName evidence="1">DUF6593 domain-containing protein</fullName>
    </recommendedName>
</protein>
<dbReference type="AlphaFoldDB" id="A0AAD5VXH1"/>
<dbReference type="Pfam" id="PF20236">
    <property type="entry name" value="DUF6593"/>
    <property type="match status" value="1"/>
</dbReference>
<accession>A0AAD5VXH1</accession>
<comment type="caution">
    <text evidence="2">The sequence shown here is derived from an EMBL/GenBank/DDBJ whole genome shotgun (WGS) entry which is preliminary data.</text>
</comment>
<organism evidence="2 3">
    <name type="scientific">Leucocoprinus birnbaumii</name>
    <dbReference type="NCBI Taxonomy" id="56174"/>
    <lineage>
        <taxon>Eukaryota</taxon>
        <taxon>Fungi</taxon>
        <taxon>Dikarya</taxon>
        <taxon>Basidiomycota</taxon>
        <taxon>Agaricomycotina</taxon>
        <taxon>Agaricomycetes</taxon>
        <taxon>Agaricomycetidae</taxon>
        <taxon>Agaricales</taxon>
        <taxon>Agaricineae</taxon>
        <taxon>Agaricaceae</taxon>
        <taxon>Leucocoprinus</taxon>
    </lineage>
</organism>
<feature type="domain" description="DUF6593" evidence="1">
    <location>
        <begin position="30"/>
        <end position="185"/>
    </location>
</feature>
<evidence type="ECO:0000313" key="2">
    <source>
        <dbReference type="EMBL" id="KAJ3569638.1"/>
    </source>
</evidence>
<evidence type="ECO:0000259" key="1">
    <source>
        <dbReference type="Pfam" id="PF20236"/>
    </source>
</evidence>
<evidence type="ECO:0000313" key="3">
    <source>
        <dbReference type="Proteomes" id="UP001213000"/>
    </source>
</evidence>
<dbReference type="Proteomes" id="UP001213000">
    <property type="component" value="Unassembled WGS sequence"/>
</dbReference>
<dbReference type="EMBL" id="JANIEX010000277">
    <property type="protein sequence ID" value="KAJ3569638.1"/>
    <property type="molecule type" value="Genomic_DNA"/>
</dbReference>
<keyword evidence="3" id="KW-1185">Reference proteome</keyword>
<proteinExistence type="predicted"/>
<reference evidence="2" key="1">
    <citation type="submission" date="2022-07" db="EMBL/GenBank/DDBJ databases">
        <title>Genome Sequence of Leucocoprinus birnbaumii.</title>
        <authorList>
            <person name="Buettner E."/>
        </authorList>
    </citation>
    <scope>NUCLEOTIDE SEQUENCE</scope>
    <source>
        <strain evidence="2">VT141</strain>
    </source>
</reference>
<sequence length="203" mass="22994">MTLKRSDSQITLVNPTFDNDPALVLLLKPDNVKQTTMTILRTGQVAYNVESNTSLTKCSVLRPGEKDPVALIERKDLFPDKITLQGEERQTIKSWLKGYGTFKEFPISFERSGNTYHWKINFVSQLALFNANQPDHPIAWFERSKKRVIDGKPVILQAWLAMEPEAISIQDAVVVSFLVVEHKLRTDMKAGDLVAGRASNYVF</sequence>